<keyword evidence="2" id="KW-1185">Reference proteome</keyword>
<comment type="caution">
    <text evidence="1">The sequence shown here is derived from an EMBL/GenBank/DDBJ whole genome shotgun (WGS) entry which is preliminary data.</text>
</comment>
<sequence length="110" mass="12885">MEFYDIVGSFGPWQRRLFLVLLSINVLGIWQNFSINFLAPNMDFHCSEPPNLQINETGIVLSSDDQCEIHHENTSVPCFHWEYNTSQTSQTIVSEVRLFFLISWEKPFEL</sequence>
<proteinExistence type="predicted"/>
<evidence type="ECO:0000313" key="2">
    <source>
        <dbReference type="Proteomes" id="UP000887013"/>
    </source>
</evidence>
<organism evidence="1 2">
    <name type="scientific">Nephila pilipes</name>
    <name type="common">Giant wood spider</name>
    <name type="synonym">Nephila maculata</name>
    <dbReference type="NCBI Taxonomy" id="299642"/>
    <lineage>
        <taxon>Eukaryota</taxon>
        <taxon>Metazoa</taxon>
        <taxon>Ecdysozoa</taxon>
        <taxon>Arthropoda</taxon>
        <taxon>Chelicerata</taxon>
        <taxon>Arachnida</taxon>
        <taxon>Araneae</taxon>
        <taxon>Araneomorphae</taxon>
        <taxon>Entelegynae</taxon>
        <taxon>Araneoidea</taxon>
        <taxon>Nephilidae</taxon>
        <taxon>Nephila</taxon>
    </lineage>
</organism>
<dbReference type="AlphaFoldDB" id="A0A8X6U3K3"/>
<accession>A0A8X6U3K3</accession>
<name>A0A8X6U3K3_NEPPI</name>
<protein>
    <submittedName>
        <fullName evidence="1">Solute carrier family 22 member 6</fullName>
    </submittedName>
</protein>
<gene>
    <name evidence="1" type="primary">SLC22A6</name>
    <name evidence="1" type="ORF">NPIL_488781</name>
</gene>
<evidence type="ECO:0000313" key="1">
    <source>
        <dbReference type="EMBL" id="GFT87336.1"/>
    </source>
</evidence>
<dbReference type="EMBL" id="BMAW01024297">
    <property type="protein sequence ID" value="GFT87336.1"/>
    <property type="molecule type" value="Genomic_DNA"/>
</dbReference>
<dbReference type="OrthoDB" id="6435559at2759"/>
<reference evidence="1" key="1">
    <citation type="submission" date="2020-08" db="EMBL/GenBank/DDBJ databases">
        <title>Multicomponent nature underlies the extraordinary mechanical properties of spider dragline silk.</title>
        <authorList>
            <person name="Kono N."/>
            <person name="Nakamura H."/>
            <person name="Mori M."/>
            <person name="Yoshida Y."/>
            <person name="Ohtoshi R."/>
            <person name="Malay A.D."/>
            <person name="Moran D.A.P."/>
            <person name="Tomita M."/>
            <person name="Numata K."/>
            <person name="Arakawa K."/>
        </authorList>
    </citation>
    <scope>NUCLEOTIDE SEQUENCE</scope>
</reference>
<dbReference type="Proteomes" id="UP000887013">
    <property type="component" value="Unassembled WGS sequence"/>
</dbReference>